<reference evidence="1" key="2">
    <citation type="journal article" date="2021" name="PeerJ">
        <title>Extensive microbial diversity within the chicken gut microbiome revealed by metagenomics and culture.</title>
        <authorList>
            <person name="Gilroy R."/>
            <person name="Ravi A."/>
            <person name="Getino M."/>
            <person name="Pursley I."/>
            <person name="Horton D.L."/>
            <person name="Alikhan N.F."/>
            <person name="Baker D."/>
            <person name="Gharbi K."/>
            <person name="Hall N."/>
            <person name="Watson M."/>
            <person name="Adriaenssens E.M."/>
            <person name="Foster-Nyarko E."/>
            <person name="Jarju S."/>
            <person name="Secka A."/>
            <person name="Antonio M."/>
            <person name="Oren A."/>
            <person name="Chaudhuri R.R."/>
            <person name="La Ragione R."/>
            <person name="Hildebrand F."/>
            <person name="Pallen M.J."/>
        </authorList>
    </citation>
    <scope>NUCLEOTIDE SEQUENCE</scope>
    <source>
        <strain evidence="1">ChiBcec2-4451</strain>
    </source>
</reference>
<evidence type="ECO:0000313" key="1">
    <source>
        <dbReference type="EMBL" id="HIV12248.1"/>
    </source>
</evidence>
<organism evidence="1 2">
    <name type="scientific">Candidatus Pullilachnospira stercoravium</name>
    <dbReference type="NCBI Taxonomy" id="2840913"/>
    <lineage>
        <taxon>Bacteria</taxon>
        <taxon>Bacillati</taxon>
        <taxon>Bacillota</taxon>
        <taxon>Clostridia</taxon>
        <taxon>Lachnospirales</taxon>
        <taxon>Lachnospiraceae</taxon>
        <taxon>Lachnospiraceae incertae sedis</taxon>
        <taxon>Candidatus Pullilachnospira</taxon>
    </lineage>
</organism>
<dbReference type="Proteomes" id="UP000886723">
    <property type="component" value="Unassembled WGS sequence"/>
</dbReference>
<proteinExistence type="predicted"/>
<accession>A0A9D1NTJ0</accession>
<name>A0A9D1NTJ0_9FIRM</name>
<sequence length="61" mass="6611">MILSVFTSIGVQLSVADAYRQLIDLNPDNQYAKNKAAGSLGGAVNAGTIILHENGYYERIR</sequence>
<evidence type="ECO:0000313" key="2">
    <source>
        <dbReference type="Proteomes" id="UP000886723"/>
    </source>
</evidence>
<dbReference type="AlphaFoldDB" id="A0A9D1NTJ0"/>
<reference evidence="1" key="1">
    <citation type="submission" date="2020-10" db="EMBL/GenBank/DDBJ databases">
        <authorList>
            <person name="Gilroy R."/>
        </authorList>
    </citation>
    <scope>NUCLEOTIDE SEQUENCE</scope>
    <source>
        <strain evidence="1">ChiBcec2-4451</strain>
    </source>
</reference>
<gene>
    <name evidence="1" type="ORF">IAA63_03785</name>
</gene>
<protein>
    <submittedName>
        <fullName evidence="1">Uncharacterized protein</fullName>
    </submittedName>
</protein>
<comment type="caution">
    <text evidence="1">The sequence shown here is derived from an EMBL/GenBank/DDBJ whole genome shotgun (WGS) entry which is preliminary data.</text>
</comment>
<dbReference type="EMBL" id="DVON01000079">
    <property type="protein sequence ID" value="HIV12248.1"/>
    <property type="molecule type" value="Genomic_DNA"/>
</dbReference>